<keyword evidence="6 11" id="KW-0378">Hydrolase</keyword>
<keyword evidence="10 11" id="KW-0472">Membrane</keyword>
<dbReference type="Pfam" id="PF17820">
    <property type="entry name" value="PDZ_6"/>
    <property type="match status" value="1"/>
</dbReference>
<evidence type="ECO:0000256" key="6">
    <source>
        <dbReference type="ARBA" id="ARBA00022801"/>
    </source>
</evidence>
<evidence type="ECO:0000313" key="14">
    <source>
        <dbReference type="Proteomes" id="UP000228528"/>
    </source>
</evidence>
<dbReference type="SUPFAM" id="SSF50156">
    <property type="entry name" value="PDZ domain-like"/>
    <property type="match status" value="1"/>
</dbReference>
<dbReference type="GO" id="GO:0006508">
    <property type="term" value="P:proteolysis"/>
    <property type="evidence" value="ECO:0007669"/>
    <property type="project" value="UniProtKB-KW"/>
</dbReference>
<evidence type="ECO:0000256" key="8">
    <source>
        <dbReference type="ARBA" id="ARBA00022989"/>
    </source>
</evidence>
<comment type="cofactor">
    <cofactor evidence="1 11">
        <name>Zn(2+)</name>
        <dbReference type="ChEBI" id="CHEBI:29105"/>
    </cofactor>
</comment>
<name>A0A2M6P0Z3_9BACT</name>
<dbReference type="PANTHER" id="PTHR42837">
    <property type="entry name" value="REGULATOR OF SIGMA-E PROTEASE RSEP"/>
    <property type="match status" value="1"/>
</dbReference>
<dbReference type="InterPro" id="IPR036034">
    <property type="entry name" value="PDZ_sf"/>
</dbReference>
<comment type="subcellular location">
    <subcellularLocation>
        <location evidence="2">Membrane</location>
        <topology evidence="2">Multi-pass membrane protein</topology>
    </subcellularLocation>
</comment>
<evidence type="ECO:0000256" key="7">
    <source>
        <dbReference type="ARBA" id="ARBA00022833"/>
    </source>
</evidence>
<keyword evidence="11" id="KW-0479">Metal-binding</keyword>
<feature type="domain" description="PDZ" evidence="12">
    <location>
        <begin position="164"/>
        <end position="200"/>
    </location>
</feature>
<dbReference type="CDD" id="cd23081">
    <property type="entry name" value="cpPDZ_EcRseP-like"/>
    <property type="match status" value="1"/>
</dbReference>
<evidence type="ECO:0000256" key="11">
    <source>
        <dbReference type="RuleBase" id="RU362031"/>
    </source>
</evidence>
<feature type="transmembrane region" description="Helical" evidence="11">
    <location>
        <begin position="364"/>
        <end position="382"/>
    </location>
</feature>
<evidence type="ECO:0000259" key="12">
    <source>
        <dbReference type="PROSITE" id="PS50106"/>
    </source>
</evidence>
<keyword evidence="7 11" id="KW-0862">Zinc</keyword>
<protein>
    <recommendedName>
        <fullName evidence="11">Zinc metalloprotease</fullName>
        <ecNumber evidence="11">3.4.24.-</ecNumber>
    </recommendedName>
</protein>
<proteinExistence type="inferred from homology"/>
<dbReference type="InterPro" id="IPR008915">
    <property type="entry name" value="Peptidase_M50"/>
</dbReference>
<dbReference type="Pfam" id="PF02163">
    <property type="entry name" value="Peptidase_M50"/>
    <property type="match status" value="2"/>
</dbReference>
<reference evidence="14" key="1">
    <citation type="submission" date="2017-09" db="EMBL/GenBank/DDBJ databases">
        <title>Depth-based differentiation of microbial function through sediment-hosted aquifers and enrichment of novel symbionts in the deep terrestrial subsurface.</title>
        <authorList>
            <person name="Probst A.J."/>
            <person name="Ladd B."/>
            <person name="Jarett J.K."/>
            <person name="Geller-Mcgrath D.E."/>
            <person name="Sieber C.M.K."/>
            <person name="Emerson J.B."/>
            <person name="Anantharaman K."/>
            <person name="Thomas B.C."/>
            <person name="Malmstrom R."/>
            <person name="Stieglmeier M."/>
            <person name="Klingl A."/>
            <person name="Woyke T."/>
            <person name="Ryan C.M."/>
            <person name="Banfield J.F."/>
        </authorList>
    </citation>
    <scope>NUCLEOTIDE SEQUENCE [LARGE SCALE GENOMIC DNA]</scope>
</reference>
<dbReference type="PROSITE" id="PS50106">
    <property type="entry name" value="PDZ"/>
    <property type="match status" value="1"/>
</dbReference>
<dbReference type="PANTHER" id="PTHR42837:SF2">
    <property type="entry name" value="MEMBRANE METALLOPROTEASE ARASP2, CHLOROPLASTIC-RELATED"/>
    <property type="match status" value="1"/>
</dbReference>
<dbReference type="AlphaFoldDB" id="A0A2M6P0Z3"/>
<dbReference type="Gene3D" id="2.30.42.10">
    <property type="match status" value="1"/>
</dbReference>
<keyword evidence="5 11" id="KW-0812">Transmembrane</keyword>
<dbReference type="EC" id="3.4.24.-" evidence="11"/>
<evidence type="ECO:0000256" key="5">
    <source>
        <dbReference type="ARBA" id="ARBA00022692"/>
    </source>
</evidence>
<gene>
    <name evidence="13" type="primary">rseP</name>
    <name evidence="13" type="ORF">COU30_02780</name>
</gene>
<keyword evidence="4 13" id="KW-0645">Protease</keyword>
<keyword evidence="8 11" id="KW-1133">Transmembrane helix</keyword>
<evidence type="ECO:0000256" key="10">
    <source>
        <dbReference type="ARBA" id="ARBA00023136"/>
    </source>
</evidence>
<dbReference type="GO" id="GO:0004222">
    <property type="term" value="F:metalloendopeptidase activity"/>
    <property type="evidence" value="ECO:0007669"/>
    <property type="project" value="InterPro"/>
</dbReference>
<evidence type="ECO:0000313" key="13">
    <source>
        <dbReference type="EMBL" id="PIR77374.1"/>
    </source>
</evidence>
<evidence type="ECO:0000256" key="4">
    <source>
        <dbReference type="ARBA" id="ARBA00022670"/>
    </source>
</evidence>
<dbReference type="GO" id="GO:0046872">
    <property type="term" value="F:metal ion binding"/>
    <property type="evidence" value="ECO:0007669"/>
    <property type="project" value="UniProtKB-KW"/>
</dbReference>
<feature type="transmembrane region" description="Helical" evidence="11">
    <location>
        <begin position="121"/>
        <end position="147"/>
    </location>
</feature>
<comment type="caution">
    <text evidence="13">The sequence shown here is derived from an EMBL/GenBank/DDBJ whole genome shotgun (WGS) entry which is preliminary data.</text>
</comment>
<evidence type="ECO:0000256" key="9">
    <source>
        <dbReference type="ARBA" id="ARBA00023049"/>
    </source>
</evidence>
<sequence>MFTLILFILILSFLVFVHEFGHYITAKKSGMKVYEFAIGFPPRALGAYKDPKTGKWVWVVGKGKSNLKETIVGEEQEDEFPTTLYSINWLPLGGFVRIKGENGEKSKDKNSFGHQKAWKKVIVLSAGVIMNYLTAAILLGAGFMVGLPADISVSEDPHAIMVGESSVIIQQVQPNTPAKEAGLTLGDTIQAINGQEMNNVGQVIETIQNNGTEELSLTILRGEKEEVFHITPAIQKDGEPARIGALLADAGVVRYPWYLAMYKGFVAATLGVINIAASFFFLIKGLIMGQGLAFDVAGPVGIASIIGQSARLGFSHLINVTAMISLSLAVINILPIPALDGGRILFILIEKITKKKVPLKYEQLAHTIGFGLLMLLIIVVTVRDVFGLF</sequence>
<organism evidence="13 14">
    <name type="scientific">Candidatus Magasanikbacteria bacterium CG10_big_fil_rev_8_21_14_0_10_38_6</name>
    <dbReference type="NCBI Taxonomy" id="1974647"/>
    <lineage>
        <taxon>Bacteria</taxon>
        <taxon>Candidatus Magasanikiibacteriota</taxon>
    </lineage>
</organism>
<dbReference type="SMART" id="SM00228">
    <property type="entry name" value="PDZ"/>
    <property type="match status" value="1"/>
</dbReference>
<dbReference type="InterPro" id="IPR004387">
    <property type="entry name" value="Pept_M50_Zn"/>
</dbReference>
<feature type="transmembrane region" description="Helical" evidence="11">
    <location>
        <begin position="264"/>
        <end position="283"/>
    </location>
</feature>
<dbReference type="EMBL" id="PFBW01000124">
    <property type="protein sequence ID" value="PIR77374.1"/>
    <property type="molecule type" value="Genomic_DNA"/>
</dbReference>
<dbReference type="Proteomes" id="UP000228528">
    <property type="component" value="Unassembled WGS sequence"/>
</dbReference>
<evidence type="ECO:0000256" key="1">
    <source>
        <dbReference type="ARBA" id="ARBA00001947"/>
    </source>
</evidence>
<accession>A0A2M6P0Z3</accession>
<dbReference type="InterPro" id="IPR041489">
    <property type="entry name" value="PDZ_6"/>
</dbReference>
<keyword evidence="9 11" id="KW-0482">Metalloprotease</keyword>
<comment type="similarity">
    <text evidence="3 11">Belongs to the peptidase M50B family.</text>
</comment>
<feature type="transmembrane region" description="Helical" evidence="11">
    <location>
        <begin position="316"/>
        <end position="334"/>
    </location>
</feature>
<dbReference type="InterPro" id="IPR001478">
    <property type="entry name" value="PDZ"/>
</dbReference>
<dbReference type="GO" id="GO:0016020">
    <property type="term" value="C:membrane"/>
    <property type="evidence" value="ECO:0007669"/>
    <property type="project" value="UniProtKB-SubCell"/>
</dbReference>
<evidence type="ECO:0000256" key="2">
    <source>
        <dbReference type="ARBA" id="ARBA00004141"/>
    </source>
</evidence>
<dbReference type="CDD" id="cd06163">
    <property type="entry name" value="S2P-M50_PDZ_RseP-like"/>
    <property type="match status" value="1"/>
</dbReference>
<evidence type="ECO:0000256" key="3">
    <source>
        <dbReference type="ARBA" id="ARBA00007931"/>
    </source>
</evidence>
<feature type="transmembrane region" description="Helical" evidence="11">
    <location>
        <begin position="6"/>
        <end position="24"/>
    </location>
</feature>
<dbReference type="NCBIfam" id="TIGR00054">
    <property type="entry name" value="RIP metalloprotease RseP"/>
    <property type="match status" value="1"/>
</dbReference>